<name>A0A165BHP6_9APHY</name>
<feature type="non-terminal residue" evidence="2">
    <location>
        <position position="1"/>
    </location>
</feature>
<proteinExistence type="predicted"/>
<organism evidence="2 3">
    <name type="scientific">Laetiporus sulphureus 93-53</name>
    <dbReference type="NCBI Taxonomy" id="1314785"/>
    <lineage>
        <taxon>Eukaryota</taxon>
        <taxon>Fungi</taxon>
        <taxon>Dikarya</taxon>
        <taxon>Basidiomycota</taxon>
        <taxon>Agaricomycotina</taxon>
        <taxon>Agaricomycetes</taxon>
        <taxon>Polyporales</taxon>
        <taxon>Laetiporus</taxon>
    </lineage>
</organism>
<feature type="signal peptide" evidence="1">
    <location>
        <begin position="1"/>
        <end position="26"/>
    </location>
</feature>
<protein>
    <submittedName>
        <fullName evidence="2">Uncharacterized protein</fullName>
    </submittedName>
</protein>
<feature type="non-terminal residue" evidence="2">
    <location>
        <position position="144"/>
    </location>
</feature>
<dbReference type="GeneID" id="63820323"/>
<keyword evidence="1" id="KW-0732">Signal</keyword>
<reference evidence="2 3" key="1">
    <citation type="journal article" date="2016" name="Mol. Biol. Evol.">
        <title>Comparative Genomics of Early-Diverging Mushroom-Forming Fungi Provides Insights into the Origins of Lignocellulose Decay Capabilities.</title>
        <authorList>
            <person name="Nagy L.G."/>
            <person name="Riley R."/>
            <person name="Tritt A."/>
            <person name="Adam C."/>
            <person name="Daum C."/>
            <person name="Floudas D."/>
            <person name="Sun H."/>
            <person name="Yadav J.S."/>
            <person name="Pangilinan J."/>
            <person name="Larsson K.H."/>
            <person name="Matsuura K."/>
            <person name="Barry K."/>
            <person name="Labutti K."/>
            <person name="Kuo R."/>
            <person name="Ohm R.A."/>
            <person name="Bhattacharya S.S."/>
            <person name="Shirouzu T."/>
            <person name="Yoshinaga Y."/>
            <person name="Martin F.M."/>
            <person name="Grigoriev I.V."/>
            <person name="Hibbett D.S."/>
        </authorList>
    </citation>
    <scope>NUCLEOTIDE SEQUENCE [LARGE SCALE GENOMIC DNA]</scope>
    <source>
        <strain evidence="2 3">93-53</strain>
    </source>
</reference>
<feature type="chain" id="PRO_5007855639" evidence="1">
    <location>
        <begin position="27"/>
        <end position="144"/>
    </location>
</feature>
<dbReference type="OrthoDB" id="3181539at2759"/>
<keyword evidence="3" id="KW-1185">Reference proteome</keyword>
<dbReference type="Proteomes" id="UP000076871">
    <property type="component" value="Unassembled WGS sequence"/>
</dbReference>
<dbReference type="RefSeq" id="XP_040758816.1">
    <property type="nucleotide sequence ID" value="XM_040903292.1"/>
</dbReference>
<dbReference type="AlphaFoldDB" id="A0A165BHP6"/>
<dbReference type="EMBL" id="KV427671">
    <property type="protein sequence ID" value="KZT01076.1"/>
    <property type="molecule type" value="Genomic_DNA"/>
</dbReference>
<gene>
    <name evidence="2" type="ORF">LAESUDRAFT_622485</name>
</gene>
<dbReference type="InParanoid" id="A0A165BHP6"/>
<evidence type="ECO:0000313" key="2">
    <source>
        <dbReference type="EMBL" id="KZT01076.1"/>
    </source>
</evidence>
<evidence type="ECO:0000256" key="1">
    <source>
        <dbReference type="SAM" id="SignalP"/>
    </source>
</evidence>
<accession>A0A165BHP6</accession>
<sequence>YPAITSATCSWTAILSWIWQPDVVWSCWKPATLGSYSSVTAIWEAWAKGERVAGVGRKPPLCGLEWLWGAQKNTTMRKGQQQSWRPRNDAMARQLWAHFMYFVSRIEKRLNNGKTSAEAMHELDDGRGTLSLSQFCKRTQPKRQ</sequence>
<evidence type="ECO:0000313" key="3">
    <source>
        <dbReference type="Proteomes" id="UP000076871"/>
    </source>
</evidence>